<accession>A0ABN1MV79</accession>
<comment type="caution">
    <text evidence="1">The sequence shown here is derived from an EMBL/GenBank/DDBJ whole genome shotgun (WGS) entry which is preliminary data.</text>
</comment>
<sequence length="59" mass="6146">MNHSVVGPPSTAVNVTVSPTQISESDTVIPEISTVPVVTLIVTSLEQYPTSALIVTEPV</sequence>
<evidence type="ECO:0000313" key="1">
    <source>
        <dbReference type="EMBL" id="GAA0876873.1"/>
    </source>
</evidence>
<dbReference type="EMBL" id="BAAAFH010000022">
    <property type="protein sequence ID" value="GAA0876873.1"/>
    <property type="molecule type" value="Genomic_DNA"/>
</dbReference>
<evidence type="ECO:0000313" key="2">
    <source>
        <dbReference type="Proteomes" id="UP001501126"/>
    </source>
</evidence>
<protein>
    <recommendedName>
        <fullName evidence="3">Zinc finger protein</fullName>
    </recommendedName>
</protein>
<keyword evidence="2" id="KW-1185">Reference proteome</keyword>
<name>A0ABN1MV79_9FLAO</name>
<dbReference type="Proteomes" id="UP001501126">
    <property type="component" value="Unassembled WGS sequence"/>
</dbReference>
<evidence type="ECO:0008006" key="3">
    <source>
        <dbReference type="Google" id="ProtNLM"/>
    </source>
</evidence>
<reference evidence="1 2" key="1">
    <citation type="journal article" date="2019" name="Int. J. Syst. Evol. Microbiol.">
        <title>The Global Catalogue of Microorganisms (GCM) 10K type strain sequencing project: providing services to taxonomists for standard genome sequencing and annotation.</title>
        <authorList>
            <consortium name="The Broad Institute Genomics Platform"/>
            <consortium name="The Broad Institute Genome Sequencing Center for Infectious Disease"/>
            <person name="Wu L."/>
            <person name="Ma J."/>
        </authorList>
    </citation>
    <scope>NUCLEOTIDE SEQUENCE [LARGE SCALE GENOMIC DNA]</scope>
    <source>
        <strain evidence="1 2">JCM 16083</strain>
    </source>
</reference>
<gene>
    <name evidence="1" type="ORF">GCM10009118_32830</name>
</gene>
<organism evidence="1 2">
    <name type="scientific">Wandonia haliotis</name>
    <dbReference type="NCBI Taxonomy" id="574963"/>
    <lineage>
        <taxon>Bacteria</taxon>
        <taxon>Pseudomonadati</taxon>
        <taxon>Bacteroidota</taxon>
        <taxon>Flavobacteriia</taxon>
        <taxon>Flavobacteriales</taxon>
        <taxon>Crocinitomicaceae</taxon>
        <taxon>Wandonia</taxon>
    </lineage>
</organism>
<proteinExistence type="predicted"/>